<dbReference type="InterPro" id="IPR005232">
    <property type="entry name" value="LarE"/>
</dbReference>
<dbReference type="Gene3D" id="3.40.50.620">
    <property type="entry name" value="HUPs"/>
    <property type="match status" value="1"/>
</dbReference>
<sequence>MNLQEFFKENQKVALAFSGGVDSSYLLYAAMKYGADVKAYYVKALFQPQFEMDDAMRLAEQLKAPVRVLRADVLSDPVVVSNPSNRCYYCKKVIFNMIMKAAAEDGYTVLLDGTNASDDAGDRPGMKALQELQVKSPLRECGLVKSEIRRLSKEGGLFTWDKPSYACLATRIPTGCEITAEKLQKTEAAENFLFSLGFSDFRVRMMPNGAARLQVLSSQLPLLMEKREEILNELKKSYPAVLLDLEVRG</sequence>
<dbReference type="PIRSF" id="PIRSF006661">
    <property type="entry name" value="PP-lp_UCP006661"/>
    <property type="match status" value="1"/>
</dbReference>
<dbReference type="Proteomes" id="UP001437460">
    <property type="component" value="Unassembled WGS sequence"/>
</dbReference>
<dbReference type="PANTHER" id="PTHR43169">
    <property type="entry name" value="EXSB FAMILY PROTEIN"/>
    <property type="match status" value="1"/>
</dbReference>
<accession>A0ABV1HK46</accession>
<evidence type="ECO:0000259" key="1">
    <source>
        <dbReference type="Pfam" id="PF00733"/>
    </source>
</evidence>
<dbReference type="InterPro" id="IPR052188">
    <property type="entry name" value="Ni-pincer_cofactor_biosynth"/>
</dbReference>
<feature type="domain" description="Asparagine synthetase" evidence="1">
    <location>
        <begin position="10"/>
        <end position="114"/>
    </location>
</feature>
<keyword evidence="3" id="KW-1185">Reference proteome</keyword>
<proteinExistence type="predicted"/>
<gene>
    <name evidence="2" type="primary">larE</name>
    <name evidence="2" type="ORF">WMO41_05745</name>
</gene>
<dbReference type="RefSeq" id="WP_349228936.1">
    <property type="nucleotide sequence ID" value="NZ_JBBMFJ010000008.1"/>
</dbReference>
<evidence type="ECO:0000313" key="2">
    <source>
        <dbReference type="EMBL" id="MEQ2562665.1"/>
    </source>
</evidence>
<dbReference type="InterPro" id="IPR001962">
    <property type="entry name" value="Asn_synthase"/>
</dbReference>
<comment type="caution">
    <text evidence="2">The sequence shown here is derived from an EMBL/GenBank/DDBJ whole genome shotgun (WGS) entry which is preliminary data.</text>
</comment>
<dbReference type="PANTHER" id="PTHR43169:SF2">
    <property type="entry name" value="NAD_GMP SYNTHASE DOMAIN-CONTAINING PROTEIN"/>
    <property type="match status" value="1"/>
</dbReference>
<dbReference type="GO" id="GO:0016740">
    <property type="term" value="F:transferase activity"/>
    <property type="evidence" value="ECO:0007669"/>
    <property type="project" value="UniProtKB-KW"/>
</dbReference>
<dbReference type="NCBIfam" id="TIGR00268">
    <property type="entry name" value="ATP-dependent sacrificial sulfur transferase LarE"/>
    <property type="match status" value="1"/>
</dbReference>
<dbReference type="EMBL" id="JBBMFJ010000008">
    <property type="protein sequence ID" value="MEQ2562665.1"/>
    <property type="molecule type" value="Genomic_DNA"/>
</dbReference>
<dbReference type="SUPFAM" id="SSF52402">
    <property type="entry name" value="Adenine nucleotide alpha hydrolases-like"/>
    <property type="match status" value="1"/>
</dbReference>
<dbReference type="InterPro" id="IPR014729">
    <property type="entry name" value="Rossmann-like_a/b/a_fold"/>
</dbReference>
<dbReference type="Pfam" id="PF00733">
    <property type="entry name" value="Asn_synthase"/>
    <property type="match status" value="1"/>
</dbReference>
<dbReference type="CDD" id="cd01990">
    <property type="entry name" value="LarE-like"/>
    <property type="match status" value="1"/>
</dbReference>
<reference evidence="2 3" key="1">
    <citation type="submission" date="2024-03" db="EMBL/GenBank/DDBJ databases">
        <title>Human intestinal bacterial collection.</title>
        <authorList>
            <person name="Pauvert C."/>
            <person name="Hitch T.C.A."/>
            <person name="Clavel T."/>
        </authorList>
    </citation>
    <scope>NUCLEOTIDE SEQUENCE [LARGE SCALE GENOMIC DNA]</scope>
    <source>
        <strain evidence="2 3">CLA-AP-H27</strain>
    </source>
</reference>
<organism evidence="2 3">
    <name type="scientific">Ventrimonas faecis</name>
    <dbReference type="NCBI Taxonomy" id="3133170"/>
    <lineage>
        <taxon>Bacteria</taxon>
        <taxon>Bacillati</taxon>
        <taxon>Bacillota</taxon>
        <taxon>Clostridia</taxon>
        <taxon>Lachnospirales</taxon>
        <taxon>Lachnospiraceae</taxon>
        <taxon>Ventrimonas</taxon>
    </lineage>
</organism>
<evidence type="ECO:0000313" key="3">
    <source>
        <dbReference type="Proteomes" id="UP001437460"/>
    </source>
</evidence>
<name>A0ABV1HK46_9FIRM</name>
<keyword evidence="2" id="KW-0808">Transferase</keyword>
<protein>
    <submittedName>
        <fullName evidence="2">ATP-dependent sacrificial sulfur transferase LarE</fullName>
    </submittedName>
</protein>